<name>A0ABR9WDT5_9BACT</name>
<feature type="transmembrane region" description="Helical" evidence="4">
    <location>
        <begin position="57"/>
        <end position="77"/>
    </location>
</feature>
<dbReference type="PANTHER" id="PTHR23531">
    <property type="entry name" value="QUINOLENE RESISTANCE PROTEIN NORA"/>
    <property type="match status" value="1"/>
</dbReference>
<dbReference type="RefSeq" id="WP_194121769.1">
    <property type="nucleotide sequence ID" value="NZ_JACYGY010000001.1"/>
</dbReference>
<keyword evidence="2 4" id="KW-1133">Transmembrane helix</keyword>
<dbReference type="CDD" id="cd17489">
    <property type="entry name" value="MFS_YfcJ_like"/>
    <property type="match status" value="1"/>
</dbReference>
<organism evidence="6 7">
    <name type="scientific">Dyadobacter subterraneus</name>
    <dbReference type="NCBI Taxonomy" id="2773304"/>
    <lineage>
        <taxon>Bacteria</taxon>
        <taxon>Pseudomonadati</taxon>
        <taxon>Bacteroidota</taxon>
        <taxon>Cytophagia</taxon>
        <taxon>Cytophagales</taxon>
        <taxon>Spirosomataceae</taxon>
        <taxon>Dyadobacter</taxon>
    </lineage>
</organism>
<feature type="transmembrane region" description="Helical" evidence="4">
    <location>
        <begin position="377"/>
        <end position="396"/>
    </location>
</feature>
<keyword evidence="7" id="KW-1185">Reference proteome</keyword>
<feature type="transmembrane region" description="Helical" evidence="4">
    <location>
        <begin position="157"/>
        <end position="177"/>
    </location>
</feature>
<feature type="transmembrane region" description="Helical" evidence="4">
    <location>
        <begin position="89"/>
        <end position="110"/>
    </location>
</feature>
<evidence type="ECO:0000256" key="4">
    <source>
        <dbReference type="SAM" id="Phobius"/>
    </source>
</evidence>
<proteinExistence type="predicted"/>
<dbReference type="InterPro" id="IPR036259">
    <property type="entry name" value="MFS_trans_sf"/>
</dbReference>
<reference evidence="7" key="1">
    <citation type="submission" date="2023-07" db="EMBL/GenBank/DDBJ databases">
        <title>Dyadobacter sp. nov 'subterranea' isolated from contaminted grondwater.</title>
        <authorList>
            <person name="Szabo I."/>
            <person name="Al-Omari J."/>
            <person name="Szerdahelyi S.G."/>
            <person name="Rado J."/>
        </authorList>
    </citation>
    <scope>NUCLEOTIDE SEQUENCE [LARGE SCALE GENOMIC DNA]</scope>
    <source>
        <strain evidence="7">UP-52</strain>
    </source>
</reference>
<keyword evidence="1 4" id="KW-0812">Transmembrane</keyword>
<feature type="transmembrane region" description="Helical" evidence="4">
    <location>
        <begin position="313"/>
        <end position="335"/>
    </location>
</feature>
<comment type="caution">
    <text evidence="6">The sequence shown here is derived from an EMBL/GenBank/DDBJ whole genome shotgun (WGS) entry which is preliminary data.</text>
</comment>
<dbReference type="EMBL" id="JACYGY010000001">
    <property type="protein sequence ID" value="MBE9463649.1"/>
    <property type="molecule type" value="Genomic_DNA"/>
</dbReference>
<accession>A0ABR9WDT5</accession>
<dbReference type="Proteomes" id="UP000634134">
    <property type="component" value="Unassembled WGS sequence"/>
</dbReference>
<feature type="transmembrane region" description="Helical" evidence="4">
    <location>
        <begin position="347"/>
        <end position="371"/>
    </location>
</feature>
<feature type="transmembrane region" description="Helical" evidence="4">
    <location>
        <begin position="288"/>
        <end position="307"/>
    </location>
</feature>
<feature type="transmembrane region" description="Helical" evidence="4">
    <location>
        <begin position="23"/>
        <end position="45"/>
    </location>
</feature>
<gene>
    <name evidence="6" type="ORF">IEE83_17305</name>
</gene>
<sequence>MSEINNSGNQISGPEASNLTKTLITIFAIIFLEFLIMGISLGIIPSYVHQTLGFNNLVVGFVIGIQYVATLLSRHFAGKMSDVKGGKKSVMLGLLLSSISGILCLISYWSVSIPNLSLAALLLGRIFLGVGESYLVIGIFAWGFILAGQKNVGKVMVWNGMGMYGGMACGAPLGILLSSTFSLTAAFSAIIIFPIISYLAVMLLKNVPIPSNVVRLPFYKAVHLVWQSGTGLALASIGFGGIASFITLYFSQNSWEGSSLALTAFGAGYIVMRIFFAHFPDKFGGARVAMACLLIEIIGQILIWQAPNAYAGIAGACLTGIGMSLIFPSFGIIAVKKVTLENRGMAMAAYNAFFDLGMGITAPVAGLLAGAGNYGNIYIMGAVAALASLLLAYFEYNKDKIKKQQSEINLA</sequence>
<evidence type="ECO:0000313" key="6">
    <source>
        <dbReference type="EMBL" id="MBE9463649.1"/>
    </source>
</evidence>
<dbReference type="NCBIfam" id="NF003477">
    <property type="entry name" value="PRK05122.1"/>
    <property type="match status" value="1"/>
</dbReference>
<keyword evidence="3 4" id="KW-0472">Membrane</keyword>
<dbReference type="InterPro" id="IPR020846">
    <property type="entry name" value="MFS_dom"/>
</dbReference>
<evidence type="ECO:0000313" key="7">
    <source>
        <dbReference type="Proteomes" id="UP000634134"/>
    </source>
</evidence>
<feature type="transmembrane region" description="Helical" evidence="4">
    <location>
        <begin position="183"/>
        <end position="204"/>
    </location>
</feature>
<dbReference type="NCBIfam" id="NF009048">
    <property type="entry name" value="PRK12382.1"/>
    <property type="match status" value="1"/>
</dbReference>
<evidence type="ECO:0000256" key="3">
    <source>
        <dbReference type="ARBA" id="ARBA00023136"/>
    </source>
</evidence>
<evidence type="ECO:0000259" key="5">
    <source>
        <dbReference type="PROSITE" id="PS50850"/>
    </source>
</evidence>
<dbReference type="Gene3D" id="1.20.1250.20">
    <property type="entry name" value="MFS general substrate transporter like domains"/>
    <property type="match status" value="2"/>
</dbReference>
<dbReference type="Pfam" id="PF07690">
    <property type="entry name" value="MFS_1"/>
    <property type="match status" value="1"/>
</dbReference>
<dbReference type="InterPro" id="IPR011701">
    <property type="entry name" value="MFS"/>
</dbReference>
<evidence type="ECO:0000256" key="2">
    <source>
        <dbReference type="ARBA" id="ARBA00022989"/>
    </source>
</evidence>
<protein>
    <submittedName>
        <fullName evidence="6">Arabinose transporter</fullName>
    </submittedName>
</protein>
<dbReference type="PANTHER" id="PTHR23531:SF1">
    <property type="entry name" value="QUINOLENE RESISTANCE PROTEIN NORA"/>
    <property type="match status" value="1"/>
</dbReference>
<dbReference type="SUPFAM" id="SSF103473">
    <property type="entry name" value="MFS general substrate transporter"/>
    <property type="match status" value="1"/>
</dbReference>
<feature type="domain" description="Major facilitator superfamily (MFS) profile" evidence="5">
    <location>
        <begin position="22"/>
        <end position="400"/>
    </location>
</feature>
<feature type="transmembrane region" description="Helical" evidence="4">
    <location>
        <begin position="257"/>
        <end position="276"/>
    </location>
</feature>
<evidence type="ECO:0000256" key="1">
    <source>
        <dbReference type="ARBA" id="ARBA00022692"/>
    </source>
</evidence>
<dbReference type="PROSITE" id="PS50850">
    <property type="entry name" value="MFS"/>
    <property type="match status" value="1"/>
</dbReference>
<feature type="transmembrane region" description="Helical" evidence="4">
    <location>
        <begin position="224"/>
        <end position="251"/>
    </location>
</feature>
<feature type="transmembrane region" description="Helical" evidence="4">
    <location>
        <begin position="122"/>
        <end position="145"/>
    </location>
</feature>
<dbReference type="InterPro" id="IPR052714">
    <property type="entry name" value="MFS_Exporter"/>
</dbReference>